<feature type="transmembrane region" description="Helical" evidence="6">
    <location>
        <begin position="412"/>
        <end position="431"/>
    </location>
</feature>
<feature type="transmembrane region" description="Helical" evidence="6">
    <location>
        <begin position="25"/>
        <end position="46"/>
    </location>
</feature>
<feature type="transmembrane region" description="Helical" evidence="6">
    <location>
        <begin position="278"/>
        <end position="303"/>
    </location>
</feature>
<evidence type="ECO:0000256" key="1">
    <source>
        <dbReference type="ARBA" id="ARBA00004141"/>
    </source>
</evidence>
<feature type="transmembrane region" description="Helical" evidence="6">
    <location>
        <begin position="122"/>
        <end position="142"/>
    </location>
</feature>
<proteinExistence type="predicted"/>
<evidence type="ECO:0000313" key="8">
    <source>
        <dbReference type="EMBL" id="KAG8229978.1"/>
    </source>
</evidence>
<evidence type="ECO:0000256" key="3">
    <source>
        <dbReference type="ARBA" id="ARBA00022989"/>
    </source>
</evidence>
<feature type="transmembrane region" description="Helical" evidence="6">
    <location>
        <begin position="235"/>
        <end position="257"/>
    </location>
</feature>
<protein>
    <recommendedName>
        <fullName evidence="7">Amino acid transporter transmembrane domain-containing protein</fullName>
    </recommendedName>
</protein>
<evidence type="ECO:0000256" key="5">
    <source>
        <dbReference type="SAM" id="MobiDB-lite"/>
    </source>
</evidence>
<keyword evidence="3 6" id="KW-1133">Transmembrane helix</keyword>
<feature type="transmembrane region" description="Helical" evidence="6">
    <location>
        <begin position="323"/>
        <end position="341"/>
    </location>
</feature>
<sequence>MFLLLNYVIGPSIMHISMAFRSTDYLPGGIIILFATLFMIHGNRLWVRCMHEVNYRAHVSTIGYEDVLILTFGLTTDCAAVLYKYIRLFIHIIVIGTNGWLGVHHLAISWRMLTTIFGDNEVFEKLVIPLIIIIPIILFGFIPSWKIVAWICGLSVFMRAIFYIAVFIFTALQPMGQDEETAEDEVLLFSKNDVYYRSTYGLILIISALQTIGLLPVVENNMKNPHHLVGKRWLIGLNDVALVASALLHGACGYLGYSRFMAKKLCYYVFESITPELWLRNVAEIIIALSLIGSVSAPLYLIYEIVLGYLYHYFLDTPLKAAIIVKVIISVAMLFGIFGAYSTTDTMLEALHAYLVGLFCISLPAVLDNVLYWKKRRTIPYLRKPYTLATKYIPVKKNVSRGLYILRLLKNVVVFFAGIIILVVNTLYVSTYEKEGKYSTRCRLADRLFNITKHTTVSPPDPPGAGGQTGDTNTTGTG</sequence>
<keyword evidence="2 6" id="KW-0812">Transmembrane</keyword>
<keyword evidence="9" id="KW-1185">Reference proteome</keyword>
<feature type="transmembrane region" description="Helical" evidence="6">
    <location>
        <begin position="353"/>
        <end position="373"/>
    </location>
</feature>
<feature type="region of interest" description="Disordered" evidence="5">
    <location>
        <begin position="454"/>
        <end position="478"/>
    </location>
</feature>
<dbReference type="GO" id="GO:0016020">
    <property type="term" value="C:membrane"/>
    <property type="evidence" value="ECO:0007669"/>
    <property type="project" value="UniProtKB-SubCell"/>
</dbReference>
<feature type="transmembrane region" description="Helical" evidence="6">
    <location>
        <begin position="89"/>
        <end position="110"/>
    </location>
</feature>
<comment type="subcellular location">
    <subcellularLocation>
        <location evidence="1">Membrane</location>
        <topology evidence="1">Multi-pass membrane protein</topology>
    </subcellularLocation>
</comment>
<dbReference type="AlphaFoldDB" id="A0A8K0KCN3"/>
<evidence type="ECO:0000313" key="9">
    <source>
        <dbReference type="Proteomes" id="UP000792457"/>
    </source>
</evidence>
<reference evidence="8" key="2">
    <citation type="submission" date="2017-10" db="EMBL/GenBank/DDBJ databases">
        <title>Ladona fulva Genome sequencing and assembly.</title>
        <authorList>
            <person name="Murali S."/>
            <person name="Richards S."/>
            <person name="Bandaranaike D."/>
            <person name="Bellair M."/>
            <person name="Blankenburg K."/>
            <person name="Chao H."/>
            <person name="Dinh H."/>
            <person name="Doddapaneni H."/>
            <person name="Dugan-Rocha S."/>
            <person name="Elkadiri S."/>
            <person name="Gnanaolivu R."/>
            <person name="Hernandez B."/>
            <person name="Skinner E."/>
            <person name="Javaid M."/>
            <person name="Lee S."/>
            <person name="Li M."/>
            <person name="Ming W."/>
            <person name="Munidasa M."/>
            <person name="Muniz J."/>
            <person name="Nguyen L."/>
            <person name="Hughes D."/>
            <person name="Osuji N."/>
            <person name="Pu L.-L."/>
            <person name="Puazo M."/>
            <person name="Qu C."/>
            <person name="Quiroz J."/>
            <person name="Raj R."/>
            <person name="Weissenberger G."/>
            <person name="Xin Y."/>
            <person name="Zou X."/>
            <person name="Han Y."/>
            <person name="Worley K."/>
            <person name="Muzny D."/>
            <person name="Gibbs R."/>
        </authorList>
    </citation>
    <scope>NUCLEOTIDE SEQUENCE</scope>
    <source>
        <strain evidence="8">Sampled in the wild</strain>
    </source>
</reference>
<accession>A0A8K0KCN3</accession>
<gene>
    <name evidence="8" type="ORF">J437_LFUL008552</name>
</gene>
<reference evidence="8" key="1">
    <citation type="submission" date="2013-04" db="EMBL/GenBank/DDBJ databases">
        <authorList>
            <person name="Qu J."/>
            <person name="Murali S.C."/>
            <person name="Bandaranaike D."/>
            <person name="Bellair M."/>
            <person name="Blankenburg K."/>
            <person name="Chao H."/>
            <person name="Dinh H."/>
            <person name="Doddapaneni H."/>
            <person name="Downs B."/>
            <person name="Dugan-Rocha S."/>
            <person name="Elkadiri S."/>
            <person name="Gnanaolivu R.D."/>
            <person name="Hernandez B."/>
            <person name="Javaid M."/>
            <person name="Jayaseelan J.C."/>
            <person name="Lee S."/>
            <person name="Li M."/>
            <person name="Ming W."/>
            <person name="Munidasa M."/>
            <person name="Muniz J."/>
            <person name="Nguyen L."/>
            <person name="Ongeri F."/>
            <person name="Osuji N."/>
            <person name="Pu L.-L."/>
            <person name="Puazo M."/>
            <person name="Qu C."/>
            <person name="Quiroz J."/>
            <person name="Raj R."/>
            <person name="Weissenberger G."/>
            <person name="Xin Y."/>
            <person name="Zou X."/>
            <person name="Han Y."/>
            <person name="Richards S."/>
            <person name="Worley K."/>
            <person name="Muzny D."/>
            <person name="Gibbs R."/>
        </authorList>
    </citation>
    <scope>NUCLEOTIDE SEQUENCE</scope>
    <source>
        <strain evidence="8">Sampled in the wild</strain>
    </source>
</reference>
<dbReference type="EMBL" id="KZ308456">
    <property type="protein sequence ID" value="KAG8229978.1"/>
    <property type="molecule type" value="Genomic_DNA"/>
</dbReference>
<feature type="transmembrane region" description="Helical" evidence="6">
    <location>
        <begin position="148"/>
        <end position="173"/>
    </location>
</feature>
<dbReference type="InterPro" id="IPR013057">
    <property type="entry name" value="AA_transpt_TM"/>
</dbReference>
<evidence type="ECO:0000256" key="6">
    <source>
        <dbReference type="SAM" id="Phobius"/>
    </source>
</evidence>
<name>A0A8K0KCN3_LADFU</name>
<organism evidence="8 9">
    <name type="scientific">Ladona fulva</name>
    <name type="common">Scarce chaser dragonfly</name>
    <name type="synonym">Libellula fulva</name>
    <dbReference type="NCBI Taxonomy" id="123851"/>
    <lineage>
        <taxon>Eukaryota</taxon>
        <taxon>Metazoa</taxon>
        <taxon>Ecdysozoa</taxon>
        <taxon>Arthropoda</taxon>
        <taxon>Hexapoda</taxon>
        <taxon>Insecta</taxon>
        <taxon>Pterygota</taxon>
        <taxon>Palaeoptera</taxon>
        <taxon>Odonata</taxon>
        <taxon>Epiprocta</taxon>
        <taxon>Anisoptera</taxon>
        <taxon>Libelluloidea</taxon>
        <taxon>Libellulidae</taxon>
        <taxon>Ladona</taxon>
    </lineage>
</organism>
<evidence type="ECO:0000259" key="7">
    <source>
        <dbReference type="Pfam" id="PF01490"/>
    </source>
</evidence>
<evidence type="ECO:0000256" key="2">
    <source>
        <dbReference type="ARBA" id="ARBA00022692"/>
    </source>
</evidence>
<dbReference type="PANTHER" id="PTHR22950">
    <property type="entry name" value="AMINO ACID TRANSPORTER"/>
    <property type="match status" value="1"/>
</dbReference>
<comment type="caution">
    <text evidence="8">The sequence shown here is derived from an EMBL/GenBank/DDBJ whole genome shotgun (WGS) entry which is preliminary data.</text>
</comment>
<feature type="transmembrane region" description="Helical" evidence="6">
    <location>
        <begin position="194"/>
        <end position="215"/>
    </location>
</feature>
<keyword evidence="4 6" id="KW-0472">Membrane</keyword>
<evidence type="ECO:0000256" key="4">
    <source>
        <dbReference type="ARBA" id="ARBA00023136"/>
    </source>
</evidence>
<dbReference type="Pfam" id="PF01490">
    <property type="entry name" value="Aa_trans"/>
    <property type="match status" value="1"/>
</dbReference>
<dbReference type="PANTHER" id="PTHR22950:SF461">
    <property type="entry name" value="AMINO ACID TRANSPORTER TRANSMEMBRANE DOMAIN-CONTAINING PROTEIN"/>
    <property type="match status" value="1"/>
</dbReference>
<feature type="domain" description="Amino acid transporter transmembrane" evidence="7">
    <location>
        <begin position="2"/>
        <end position="388"/>
    </location>
</feature>
<dbReference type="Proteomes" id="UP000792457">
    <property type="component" value="Unassembled WGS sequence"/>
</dbReference>
<dbReference type="GO" id="GO:0015179">
    <property type="term" value="F:L-amino acid transmembrane transporter activity"/>
    <property type="evidence" value="ECO:0007669"/>
    <property type="project" value="TreeGrafter"/>
</dbReference>